<evidence type="ECO:0000256" key="3">
    <source>
        <dbReference type="ARBA" id="ARBA00022676"/>
    </source>
</evidence>
<dbReference type="EMBL" id="WJXA01000010">
    <property type="protein sequence ID" value="KAF7129119.1"/>
    <property type="molecule type" value="Genomic_DNA"/>
</dbReference>
<dbReference type="GO" id="GO:0008378">
    <property type="term" value="F:galactosyltransferase activity"/>
    <property type="evidence" value="ECO:0007669"/>
    <property type="project" value="TreeGrafter"/>
</dbReference>
<evidence type="ECO:0000256" key="4">
    <source>
        <dbReference type="ARBA" id="ARBA00022968"/>
    </source>
</evidence>
<evidence type="ECO:0000256" key="1">
    <source>
        <dbReference type="ARBA" id="ARBA00004323"/>
    </source>
</evidence>
<comment type="caution">
    <text evidence="8">The sequence shown here is derived from an EMBL/GenBank/DDBJ whole genome shotgun (WGS) entry which is preliminary data.</text>
</comment>
<evidence type="ECO:0000259" key="7">
    <source>
        <dbReference type="Pfam" id="PF03016"/>
    </source>
</evidence>
<dbReference type="PANTHER" id="PTHR11062:SF219">
    <property type="entry name" value="XYLOGLUCAN GALACTOSYLTRANSFERASE XLT2-LIKE"/>
    <property type="match status" value="1"/>
</dbReference>
<dbReference type="AlphaFoldDB" id="A0A834GBN3"/>
<dbReference type="InterPro" id="IPR040911">
    <property type="entry name" value="Exostosin_GT47"/>
</dbReference>
<evidence type="ECO:0000313" key="8">
    <source>
        <dbReference type="EMBL" id="KAF7129119.1"/>
    </source>
</evidence>
<dbReference type="GO" id="GO:0009969">
    <property type="term" value="P:xyloglucan biosynthetic process"/>
    <property type="evidence" value="ECO:0007669"/>
    <property type="project" value="TreeGrafter"/>
</dbReference>
<evidence type="ECO:0000256" key="2">
    <source>
        <dbReference type="ARBA" id="ARBA00010271"/>
    </source>
</evidence>
<evidence type="ECO:0000256" key="5">
    <source>
        <dbReference type="ARBA" id="ARBA00023034"/>
    </source>
</evidence>
<proteinExistence type="inferred from homology"/>
<organism evidence="8 9">
    <name type="scientific">Rhododendron simsii</name>
    <name type="common">Sims's rhododendron</name>
    <dbReference type="NCBI Taxonomy" id="118357"/>
    <lineage>
        <taxon>Eukaryota</taxon>
        <taxon>Viridiplantae</taxon>
        <taxon>Streptophyta</taxon>
        <taxon>Embryophyta</taxon>
        <taxon>Tracheophyta</taxon>
        <taxon>Spermatophyta</taxon>
        <taxon>Magnoliopsida</taxon>
        <taxon>eudicotyledons</taxon>
        <taxon>Gunneridae</taxon>
        <taxon>Pentapetalae</taxon>
        <taxon>asterids</taxon>
        <taxon>Ericales</taxon>
        <taxon>Ericaceae</taxon>
        <taxon>Ericoideae</taxon>
        <taxon>Rhodoreae</taxon>
        <taxon>Rhododendron</taxon>
    </lineage>
</organism>
<reference evidence="8" key="1">
    <citation type="submission" date="2019-11" db="EMBL/GenBank/DDBJ databases">
        <authorList>
            <person name="Liu Y."/>
            <person name="Hou J."/>
            <person name="Li T.-Q."/>
            <person name="Guan C.-H."/>
            <person name="Wu X."/>
            <person name="Wu H.-Z."/>
            <person name="Ling F."/>
            <person name="Zhang R."/>
            <person name="Shi X.-G."/>
            <person name="Ren J.-P."/>
            <person name="Chen E.-F."/>
            <person name="Sun J.-M."/>
        </authorList>
    </citation>
    <scope>NUCLEOTIDE SEQUENCE</scope>
    <source>
        <strain evidence="8">Adult_tree_wgs_1</strain>
        <tissue evidence="8">Leaves</tissue>
    </source>
</reference>
<name>A0A834GBN3_RHOSS</name>
<keyword evidence="6" id="KW-0472">Membrane</keyword>
<dbReference type="GO" id="GO:0000139">
    <property type="term" value="C:Golgi membrane"/>
    <property type="evidence" value="ECO:0007669"/>
    <property type="project" value="UniProtKB-SubCell"/>
</dbReference>
<comment type="similarity">
    <text evidence="2">Belongs to the glycosyltransferase 47 family.</text>
</comment>
<dbReference type="Proteomes" id="UP000626092">
    <property type="component" value="Unassembled WGS sequence"/>
</dbReference>
<keyword evidence="9" id="KW-1185">Reference proteome</keyword>
<keyword evidence="5" id="KW-0333">Golgi apparatus</keyword>
<keyword evidence="6" id="KW-1133">Transmembrane helix</keyword>
<comment type="subcellular location">
    <subcellularLocation>
        <location evidence="1">Golgi apparatus membrane</location>
        <topology evidence="1">Single-pass type II membrane protein</topology>
    </subcellularLocation>
</comment>
<evidence type="ECO:0000313" key="9">
    <source>
        <dbReference type="Proteomes" id="UP000626092"/>
    </source>
</evidence>
<feature type="transmembrane region" description="Helical" evidence="6">
    <location>
        <begin position="44"/>
        <end position="64"/>
    </location>
</feature>
<protein>
    <recommendedName>
        <fullName evidence="7">Exostosin GT47 domain-containing protein</fullName>
    </recommendedName>
</protein>
<dbReference type="OrthoDB" id="1509101at2759"/>
<evidence type="ECO:0000256" key="6">
    <source>
        <dbReference type="SAM" id="Phobius"/>
    </source>
</evidence>
<dbReference type="Pfam" id="PF03016">
    <property type="entry name" value="Exostosin_GT47"/>
    <property type="match status" value="1"/>
</dbReference>
<keyword evidence="3" id="KW-0808">Transferase</keyword>
<sequence length="607" mass="69507">MLLPIFGHQSTEPEGPTKGHKKSRNLKTRIKSFLSNLTPIRRTLVFVVILFHVFLLWYLTLTIAHNLSLSLSPRAPPNFQAGESRIVVNIPPKTYGRLPNKGKSNIPLKTYGSLPNKGVSNVSPATHHGSLTEKGVLNLSHETHGSLAKEGVSNISSTTHGSLSNEGVLNISPETHGSLGKEGVLNISSTTYGSLPNKGCDSGRVYVYDLPTMFNYDIMNNCTEIEPPADKCDKNLNHGLGPVAREFAGMLPESIIPAFYWTDMYWGEVIFHNRMLNHQCRTLEPESATAFYIPFYAGLRLRKYLFDNHTAGERDWHPEMLVKWLQEQKWWKRSNGSDHFIMFGRMTWDFRRRGDGDADWGTRFLLMPAMQNVIRISVERSIWDDLEIAVPYPSIFHPKSEFDIIEWQEFVRSRRRNHLFTFVGGGRSKIKNDFRAVLKNKCLNESSVCRHVDCSLNNCVDGKTEVMAAFLDSDFCLQPKGDGLTRRSVFDCMVAGSIPVFFWRGTTYLQYEFSIMPEEPESYSVFIDHDEVRNGTDIRRVLERYGKEQIERMREKVIEYIPRFMYAKPSRGLEKTRDAFDIALDGVLRKYKDHMQSGRIGTNWNKI</sequence>
<dbReference type="InterPro" id="IPR004263">
    <property type="entry name" value="Exostosin"/>
</dbReference>
<keyword evidence="4" id="KW-0735">Signal-anchor</keyword>
<feature type="domain" description="Exostosin GT47" evidence="7">
    <location>
        <begin position="200"/>
        <end position="540"/>
    </location>
</feature>
<dbReference type="PANTHER" id="PTHR11062">
    <property type="entry name" value="EXOSTOSIN HEPARAN SULFATE GLYCOSYLTRANSFERASE -RELATED"/>
    <property type="match status" value="1"/>
</dbReference>
<gene>
    <name evidence="8" type="ORF">RHSIM_Rhsim10G0106600</name>
</gene>
<accession>A0A834GBN3</accession>
<keyword evidence="3" id="KW-0328">Glycosyltransferase</keyword>
<keyword evidence="6" id="KW-0812">Transmembrane</keyword>